<organism evidence="2 3">
    <name type="scientific">Candidatus Stercoripulliclostridium pullicola</name>
    <dbReference type="NCBI Taxonomy" id="2840953"/>
    <lineage>
        <taxon>Bacteria</taxon>
        <taxon>Bacillati</taxon>
        <taxon>Bacillota</taxon>
        <taxon>Clostridia</taxon>
        <taxon>Eubacteriales</taxon>
        <taxon>Candidatus Stercoripulliclostridium</taxon>
    </lineage>
</organism>
<evidence type="ECO:0000313" key="3">
    <source>
        <dbReference type="Proteomes" id="UP000727857"/>
    </source>
</evidence>
<feature type="non-terminal residue" evidence="2">
    <location>
        <position position="62"/>
    </location>
</feature>
<gene>
    <name evidence="2" type="ORF">IAB16_03175</name>
</gene>
<sequence length="62" mass="6840">MKPDKKKLFTMLIVTLSAAIVTGSIMMGLFIPIHGEPNDTDYWSEYCAFDISSLPTVEAGED</sequence>
<keyword evidence="1" id="KW-0472">Membrane</keyword>
<accession>A0A940IDA2</accession>
<evidence type="ECO:0000313" key="2">
    <source>
        <dbReference type="EMBL" id="MBO8424002.1"/>
    </source>
</evidence>
<reference evidence="2" key="2">
    <citation type="journal article" date="2021" name="PeerJ">
        <title>Extensive microbial diversity within the chicken gut microbiome revealed by metagenomics and culture.</title>
        <authorList>
            <person name="Gilroy R."/>
            <person name="Ravi A."/>
            <person name="Getino M."/>
            <person name="Pursley I."/>
            <person name="Horton D.L."/>
            <person name="Alikhan N.F."/>
            <person name="Baker D."/>
            <person name="Gharbi K."/>
            <person name="Hall N."/>
            <person name="Watson M."/>
            <person name="Adriaenssens E.M."/>
            <person name="Foster-Nyarko E."/>
            <person name="Jarju S."/>
            <person name="Secka A."/>
            <person name="Antonio M."/>
            <person name="Oren A."/>
            <person name="Chaudhuri R.R."/>
            <person name="La Ragione R."/>
            <person name="Hildebrand F."/>
            <person name="Pallen M.J."/>
        </authorList>
    </citation>
    <scope>NUCLEOTIDE SEQUENCE</scope>
    <source>
        <strain evidence="2">517</strain>
    </source>
</reference>
<reference evidence="2" key="1">
    <citation type="submission" date="2020-10" db="EMBL/GenBank/DDBJ databases">
        <authorList>
            <person name="Gilroy R."/>
        </authorList>
    </citation>
    <scope>NUCLEOTIDE SEQUENCE</scope>
    <source>
        <strain evidence="2">517</strain>
    </source>
</reference>
<comment type="caution">
    <text evidence="2">The sequence shown here is derived from an EMBL/GenBank/DDBJ whole genome shotgun (WGS) entry which is preliminary data.</text>
</comment>
<dbReference type="Proteomes" id="UP000727857">
    <property type="component" value="Unassembled WGS sequence"/>
</dbReference>
<evidence type="ECO:0000256" key="1">
    <source>
        <dbReference type="SAM" id="Phobius"/>
    </source>
</evidence>
<dbReference type="AlphaFoldDB" id="A0A940IDA2"/>
<keyword evidence="1" id="KW-0812">Transmembrane</keyword>
<protein>
    <submittedName>
        <fullName evidence="2">Uncharacterized protein</fullName>
    </submittedName>
</protein>
<proteinExistence type="predicted"/>
<name>A0A940IDA2_9FIRM</name>
<feature type="transmembrane region" description="Helical" evidence="1">
    <location>
        <begin position="12"/>
        <end position="33"/>
    </location>
</feature>
<dbReference type="EMBL" id="JADINF010000076">
    <property type="protein sequence ID" value="MBO8424002.1"/>
    <property type="molecule type" value="Genomic_DNA"/>
</dbReference>
<keyword evidence="1" id="KW-1133">Transmembrane helix</keyword>